<evidence type="ECO:0000313" key="13">
    <source>
        <dbReference type="Proteomes" id="UP001165060"/>
    </source>
</evidence>
<comment type="catalytic activity">
    <reaction evidence="6">
        <text>Couples ATP hydrolysis with the unwinding of duplex DNA by translocating in the 3'-5' direction.</text>
        <dbReference type="EC" id="5.6.2.4"/>
    </reaction>
</comment>
<evidence type="ECO:0000313" key="12">
    <source>
        <dbReference type="EMBL" id="GMI51535.1"/>
    </source>
</evidence>
<dbReference type="Pfam" id="PF00580">
    <property type="entry name" value="UvrD-helicase"/>
    <property type="match status" value="1"/>
</dbReference>
<dbReference type="InterPro" id="IPR027417">
    <property type="entry name" value="P-loop_NTPase"/>
</dbReference>
<evidence type="ECO:0000256" key="3">
    <source>
        <dbReference type="ARBA" id="ARBA00022806"/>
    </source>
</evidence>
<keyword evidence="5" id="KW-0413">Isomerase</keyword>
<keyword evidence="3" id="KW-0347">Helicase</keyword>
<reference evidence="12 13" key="1">
    <citation type="journal article" date="2023" name="Commun. Biol.">
        <title>Genome analysis of Parmales, the sister group of diatoms, reveals the evolutionary specialization of diatoms from phago-mixotrophs to photoautotrophs.</title>
        <authorList>
            <person name="Ban H."/>
            <person name="Sato S."/>
            <person name="Yoshikawa S."/>
            <person name="Yamada K."/>
            <person name="Nakamura Y."/>
            <person name="Ichinomiya M."/>
            <person name="Sato N."/>
            <person name="Blanc-Mathieu R."/>
            <person name="Endo H."/>
            <person name="Kuwata A."/>
            <person name="Ogata H."/>
        </authorList>
    </citation>
    <scope>NUCLEOTIDE SEQUENCE [LARGE SCALE GENOMIC DNA]</scope>
</reference>
<feature type="compositionally biased region" description="Basic and acidic residues" evidence="9">
    <location>
        <begin position="843"/>
        <end position="872"/>
    </location>
</feature>
<proteinExistence type="predicted"/>
<evidence type="ECO:0000259" key="11">
    <source>
        <dbReference type="Pfam" id="PF13361"/>
    </source>
</evidence>
<feature type="region of interest" description="Disordered" evidence="9">
    <location>
        <begin position="647"/>
        <end position="671"/>
    </location>
</feature>
<dbReference type="PANTHER" id="PTHR11070:SF30">
    <property type="entry name" value="F-BOX DNA HELICASE 1"/>
    <property type="match status" value="1"/>
</dbReference>
<feature type="domain" description="UvrD-like helicase ATP-binding" evidence="10">
    <location>
        <begin position="200"/>
        <end position="253"/>
    </location>
</feature>
<evidence type="ECO:0000256" key="4">
    <source>
        <dbReference type="ARBA" id="ARBA00022840"/>
    </source>
</evidence>
<evidence type="ECO:0000256" key="7">
    <source>
        <dbReference type="ARBA" id="ARBA00034808"/>
    </source>
</evidence>
<feature type="compositionally biased region" description="Basic and acidic residues" evidence="9">
    <location>
        <begin position="647"/>
        <end position="656"/>
    </location>
</feature>
<evidence type="ECO:0000256" key="5">
    <source>
        <dbReference type="ARBA" id="ARBA00023235"/>
    </source>
</evidence>
<evidence type="ECO:0000256" key="2">
    <source>
        <dbReference type="ARBA" id="ARBA00022801"/>
    </source>
</evidence>
<comment type="catalytic activity">
    <reaction evidence="8">
        <text>ATP + H2O = ADP + phosphate + H(+)</text>
        <dbReference type="Rhea" id="RHEA:13065"/>
        <dbReference type="ChEBI" id="CHEBI:15377"/>
        <dbReference type="ChEBI" id="CHEBI:15378"/>
        <dbReference type="ChEBI" id="CHEBI:30616"/>
        <dbReference type="ChEBI" id="CHEBI:43474"/>
        <dbReference type="ChEBI" id="CHEBI:456216"/>
        <dbReference type="EC" id="5.6.2.4"/>
    </reaction>
</comment>
<evidence type="ECO:0000256" key="6">
    <source>
        <dbReference type="ARBA" id="ARBA00034617"/>
    </source>
</evidence>
<name>A0ABQ6N972_9STRA</name>
<feature type="region of interest" description="Disordered" evidence="9">
    <location>
        <begin position="751"/>
        <end position="777"/>
    </location>
</feature>
<dbReference type="Pfam" id="PF13361">
    <property type="entry name" value="UvrD_C"/>
    <property type="match status" value="1"/>
</dbReference>
<protein>
    <recommendedName>
        <fullName evidence="7">DNA 3'-5' helicase</fullName>
        <ecNumber evidence="7">5.6.2.4</ecNumber>
    </recommendedName>
</protein>
<keyword evidence="2" id="KW-0378">Hydrolase</keyword>
<organism evidence="12 13">
    <name type="scientific">Tetraparma gracilis</name>
    <dbReference type="NCBI Taxonomy" id="2962635"/>
    <lineage>
        <taxon>Eukaryota</taxon>
        <taxon>Sar</taxon>
        <taxon>Stramenopiles</taxon>
        <taxon>Ochrophyta</taxon>
        <taxon>Bolidophyceae</taxon>
        <taxon>Parmales</taxon>
        <taxon>Triparmaceae</taxon>
        <taxon>Tetraparma</taxon>
    </lineage>
</organism>
<keyword evidence="4" id="KW-0067">ATP-binding</keyword>
<sequence>MLAFNVSAAAEAQGRISSDPSLAPHAGKLTCQTTHAAAFASWKAHSGAPLSNPTDEGKIDALVERVCGGAMDKFLACVCASQRGPRTVGPVYARKQCAFFVRKQLTKMFVESNKTVSIAFPMDVRQYYPAKKFHEEYVNMPPLVDENGRHCDFYVRQAQLLWKHLDMSAAGAGAGAAGGIFTFDSIIKNCQMAQTPIGCSALLVDEAQDLTPCQMDWFLTQAHAHGSQVFLVGDVNQAIYGFRGASPLALSRIAADPIPPKTSQFDLRKLEYLRSKVTIHATTLTQSWRFGRGLAWVANTMLFYKMMSPFESPVYRITGRGSSEGIVTTETLLPENMANGQVCVLGSCNATILEYCLQYMDVVLADGTRQVRVNDKRNGKCGTDVPAAPAAPRNAFPYKVAMLGRGETSGKGKWKAQMNIIRDFAKIKSTGDKAPLRKYSELEWIAATVDGNKSTTKTVITDGGEEVECTTFEIWAKVKDAVESLELNKYAVSVWVVDRFADPNDVMRQFETEVLNQSWTEDQAELVLGTVHSAKGGEWDNVVVLSDLGIDPLLAFQEKKNVNGGYAAYSERSNSQSSAQSGQGAQYEFRTKEFGDHLNLWYVALTRAKKVLSVPWAFVRLFEGLTTIPNFELPAKAVEKMQKKMEKYSEKGKGEDKEEDLESESESSMTDAQTLELAQFMGDKGMLPWWLDKDKQPALEEQICAPWKKEMRAQLGGALPVILDAVAGKPLLFPGSAGATGNGLVPQPRGGYAAKPEPGATSVLPPNPPFHPGGRPVGSQHLLLSGFVTGVRTGSWDRGEDAFYPPGLGAPLASPPPPARAARRKGAKHSPFFSNSRKRRSKAKSEPGEDERRLRELEAALDAKRREEGVAG</sequence>
<evidence type="ECO:0000256" key="8">
    <source>
        <dbReference type="ARBA" id="ARBA00048988"/>
    </source>
</evidence>
<dbReference type="InterPro" id="IPR014016">
    <property type="entry name" value="UvrD-like_ATP-bd"/>
</dbReference>
<feature type="domain" description="UvrD-like helicase C-terminal" evidence="11">
    <location>
        <begin position="521"/>
        <end position="616"/>
    </location>
</feature>
<dbReference type="Proteomes" id="UP001165060">
    <property type="component" value="Unassembled WGS sequence"/>
</dbReference>
<dbReference type="EMBL" id="BRYB01006192">
    <property type="protein sequence ID" value="GMI51535.1"/>
    <property type="molecule type" value="Genomic_DNA"/>
</dbReference>
<evidence type="ECO:0000256" key="9">
    <source>
        <dbReference type="SAM" id="MobiDB-lite"/>
    </source>
</evidence>
<gene>
    <name evidence="12" type="ORF">TeGR_g512</name>
</gene>
<dbReference type="PANTHER" id="PTHR11070">
    <property type="entry name" value="UVRD / RECB / PCRA DNA HELICASE FAMILY MEMBER"/>
    <property type="match status" value="1"/>
</dbReference>
<dbReference type="SUPFAM" id="SSF52540">
    <property type="entry name" value="P-loop containing nucleoside triphosphate hydrolases"/>
    <property type="match status" value="1"/>
</dbReference>
<keyword evidence="13" id="KW-1185">Reference proteome</keyword>
<dbReference type="EC" id="5.6.2.4" evidence="7"/>
<accession>A0ABQ6N972</accession>
<keyword evidence="1" id="KW-0547">Nucleotide-binding</keyword>
<evidence type="ECO:0000259" key="10">
    <source>
        <dbReference type="Pfam" id="PF00580"/>
    </source>
</evidence>
<dbReference type="InterPro" id="IPR014017">
    <property type="entry name" value="DNA_helicase_UvrD-like_C"/>
</dbReference>
<dbReference type="Gene3D" id="3.40.50.300">
    <property type="entry name" value="P-loop containing nucleotide triphosphate hydrolases"/>
    <property type="match status" value="2"/>
</dbReference>
<dbReference type="InterPro" id="IPR000212">
    <property type="entry name" value="DNA_helicase_UvrD/REP"/>
</dbReference>
<feature type="region of interest" description="Disordered" evidence="9">
    <location>
        <begin position="807"/>
        <end position="872"/>
    </location>
</feature>
<evidence type="ECO:0000256" key="1">
    <source>
        <dbReference type="ARBA" id="ARBA00022741"/>
    </source>
</evidence>
<comment type="caution">
    <text evidence="12">The sequence shown here is derived from an EMBL/GenBank/DDBJ whole genome shotgun (WGS) entry which is preliminary data.</text>
</comment>